<evidence type="ECO:0000313" key="2">
    <source>
        <dbReference type="EMBL" id="KAK0394757.1"/>
    </source>
</evidence>
<proteinExistence type="predicted"/>
<reference evidence="2" key="1">
    <citation type="submission" date="2023-06" db="EMBL/GenBank/DDBJ databases">
        <title>Genomic analysis of the entomopathogenic nematode Steinernema hermaphroditum.</title>
        <authorList>
            <person name="Schwarz E.M."/>
            <person name="Heppert J.K."/>
            <person name="Baniya A."/>
            <person name="Schwartz H.T."/>
            <person name="Tan C.-H."/>
            <person name="Antoshechkin I."/>
            <person name="Sternberg P.W."/>
            <person name="Goodrich-Blair H."/>
            <person name="Dillman A.R."/>
        </authorList>
    </citation>
    <scope>NUCLEOTIDE SEQUENCE</scope>
    <source>
        <strain evidence="2">PS9179</strain>
        <tissue evidence="2">Whole animal</tissue>
    </source>
</reference>
<evidence type="ECO:0000256" key="1">
    <source>
        <dbReference type="SAM" id="Phobius"/>
    </source>
</evidence>
<gene>
    <name evidence="2" type="ORF">QR680_000918</name>
</gene>
<evidence type="ECO:0000313" key="3">
    <source>
        <dbReference type="Proteomes" id="UP001175271"/>
    </source>
</evidence>
<keyword evidence="3" id="KW-1185">Reference proteome</keyword>
<dbReference type="AlphaFoldDB" id="A0AA39LEX9"/>
<keyword evidence="1" id="KW-1133">Transmembrane helix</keyword>
<accession>A0AA39LEX9</accession>
<keyword evidence="1" id="KW-0812">Transmembrane</keyword>
<feature type="transmembrane region" description="Helical" evidence="1">
    <location>
        <begin position="12"/>
        <end position="34"/>
    </location>
</feature>
<dbReference type="Proteomes" id="UP001175271">
    <property type="component" value="Unassembled WGS sequence"/>
</dbReference>
<dbReference type="EMBL" id="JAUCMV010000005">
    <property type="protein sequence ID" value="KAK0394757.1"/>
    <property type="molecule type" value="Genomic_DNA"/>
</dbReference>
<comment type="caution">
    <text evidence="2">The sequence shown here is derived from an EMBL/GenBank/DDBJ whole genome shotgun (WGS) entry which is preliminary data.</text>
</comment>
<keyword evidence="1" id="KW-0472">Membrane</keyword>
<organism evidence="2 3">
    <name type="scientific">Steinernema hermaphroditum</name>
    <dbReference type="NCBI Taxonomy" id="289476"/>
    <lineage>
        <taxon>Eukaryota</taxon>
        <taxon>Metazoa</taxon>
        <taxon>Ecdysozoa</taxon>
        <taxon>Nematoda</taxon>
        <taxon>Chromadorea</taxon>
        <taxon>Rhabditida</taxon>
        <taxon>Tylenchina</taxon>
        <taxon>Panagrolaimomorpha</taxon>
        <taxon>Strongyloidoidea</taxon>
        <taxon>Steinernematidae</taxon>
        <taxon>Steinernema</taxon>
    </lineage>
</organism>
<name>A0AA39LEX9_9BILA</name>
<sequence>MITYLLSLIVKILFYNFIFEHLLIYFIVVPAWVIRTVEEYRIARRMAKQAKKEAKRVSQMEAETQI</sequence>
<protein>
    <submittedName>
        <fullName evidence="2">Uncharacterized protein</fullName>
    </submittedName>
</protein>